<dbReference type="AlphaFoldDB" id="A0A6A1UUP6"/>
<evidence type="ECO:0000313" key="3">
    <source>
        <dbReference type="Proteomes" id="UP000516437"/>
    </source>
</evidence>
<proteinExistence type="predicted"/>
<comment type="caution">
    <text evidence="2">The sequence shown here is derived from an EMBL/GenBank/DDBJ whole genome shotgun (WGS) entry which is preliminary data.</text>
</comment>
<dbReference type="EMBL" id="RXIC02000026">
    <property type="protein sequence ID" value="KAB1203981.1"/>
    <property type="molecule type" value="Genomic_DNA"/>
</dbReference>
<dbReference type="Proteomes" id="UP000516437">
    <property type="component" value="Chromosome 8"/>
</dbReference>
<evidence type="ECO:0000313" key="2">
    <source>
        <dbReference type="EMBL" id="KAB1203981.1"/>
    </source>
</evidence>
<reference evidence="2 3" key="1">
    <citation type="journal article" date="2019" name="Plant Biotechnol. J.">
        <title>The red bayberry genome and genetic basis of sex determination.</title>
        <authorList>
            <person name="Jia H.M."/>
            <person name="Jia H.J."/>
            <person name="Cai Q.L."/>
            <person name="Wang Y."/>
            <person name="Zhao H.B."/>
            <person name="Yang W.F."/>
            <person name="Wang G.Y."/>
            <person name="Li Y.H."/>
            <person name="Zhan D.L."/>
            <person name="Shen Y.T."/>
            <person name="Niu Q.F."/>
            <person name="Chang L."/>
            <person name="Qiu J."/>
            <person name="Zhao L."/>
            <person name="Xie H.B."/>
            <person name="Fu W.Y."/>
            <person name="Jin J."/>
            <person name="Li X.W."/>
            <person name="Jiao Y."/>
            <person name="Zhou C.C."/>
            <person name="Tu T."/>
            <person name="Chai C.Y."/>
            <person name="Gao J.L."/>
            <person name="Fan L.J."/>
            <person name="van de Weg E."/>
            <person name="Wang J.Y."/>
            <person name="Gao Z.S."/>
        </authorList>
    </citation>
    <scope>NUCLEOTIDE SEQUENCE [LARGE SCALE GENOMIC DNA]</scope>
    <source>
        <tissue evidence="2">Leaves</tissue>
    </source>
</reference>
<accession>A0A6A1UUP6</accession>
<feature type="region of interest" description="Disordered" evidence="1">
    <location>
        <begin position="139"/>
        <end position="201"/>
    </location>
</feature>
<keyword evidence="3" id="KW-1185">Reference proteome</keyword>
<name>A0A6A1UUP6_9ROSI</name>
<evidence type="ECO:0000256" key="1">
    <source>
        <dbReference type="SAM" id="MobiDB-lite"/>
    </source>
</evidence>
<protein>
    <submittedName>
        <fullName evidence="2">Uncharacterized protein</fullName>
    </submittedName>
</protein>
<organism evidence="2 3">
    <name type="scientific">Morella rubra</name>
    <name type="common">Chinese bayberry</name>
    <dbReference type="NCBI Taxonomy" id="262757"/>
    <lineage>
        <taxon>Eukaryota</taxon>
        <taxon>Viridiplantae</taxon>
        <taxon>Streptophyta</taxon>
        <taxon>Embryophyta</taxon>
        <taxon>Tracheophyta</taxon>
        <taxon>Spermatophyta</taxon>
        <taxon>Magnoliopsida</taxon>
        <taxon>eudicotyledons</taxon>
        <taxon>Gunneridae</taxon>
        <taxon>Pentapetalae</taxon>
        <taxon>rosids</taxon>
        <taxon>fabids</taxon>
        <taxon>Fagales</taxon>
        <taxon>Myricaceae</taxon>
        <taxon>Morella</taxon>
    </lineage>
</organism>
<gene>
    <name evidence="2" type="ORF">CJ030_MR8G002124</name>
</gene>
<sequence length="216" mass="24033">MECSCEFESGLLCVFGEVGLCKLSIFKSEDANSYVNGKELDLSVASLNALASAPNDGKKFFDAHGWMGMSEVEPIDILRVVLDNLSEVIRPTASDLSTIEGSYIIWEVREKPKESKEYNKKTLRLMGFMQNEDGEWVRKGVVTPQKGREGGSDSEEESEDEEEEATARTPMGTRTPIRENTPLSVSPPPIGYSSRRVTGSSHAPRCLKSFEMVWRL</sequence>
<feature type="compositionally biased region" description="Acidic residues" evidence="1">
    <location>
        <begin position="152"/>
        <end position="164"/>
    </location>
</feature>